<dbReference type="Proteomes" id="UP001141259">
    <property type="component" value="Unassembled WGS sequence"/>
</dbReference>
<accession>A0A9X2VGL8</accession>
<dbReference type="EMBL" id="JANYMP010000002">
    <property type="protein sequence ID" value="MCS7476275.1"/>
    <property type="molecule type" value="Genomic_DNA"/>
</dbReference>
<proteinExistence type="predicted"/>
<evidence type="ECO:0000313" key="5">
    <source>
        <dbReference type="EMBL" id="MCS7476276.1"/>
    </source>
</evidence>
<evidence type="ECO:0000313" key="4">
    <source>
        <dbReference type="EMBL" id="MCS7476275.1"/>
    </source>
</evidence>
<evidence type="ECO:0000256" key="2">
    <source>
        <dbReference type="SAM" id="Phobius"/>
    </source>
</evidence>
<protein>
    <recommendedName>
        <fullName evidence="7">LPXTG-motif cell wall-anchored protein</fullName>
    </recommendedName>
</protein>
<organism evidence="4 6">
    <name type="scientific">Umezawaea endophytica</name>
    <dbReference type="NCBI Taxonomy" id="1654476"/>
    <lineage>
        <taxon>Bacteria</taxon>
        <taxon>Bacillati</taxon>
        <taxon>Actinomycetota</taxon>
        <taxon>Actinomycetes</taxon>
        <taxon>Pseudonocardiales</taxon>
        <taxon>Pseudonocardiaceae</taxon>
        <taxon>Umezawaea</taxon>
    </lineage>
</organism>
<gene>
    <name evidence="4" type="ORF">NZH93_05375</name>
    <name evidence="5" type="ORF">NZH93_05380</name>
</gene>
<evidence type="ECO:0000256" key="3">
    <source>
        <dbReference type="SAM" id="SignalP"/>
    </source>
</evidence>
<feature type="transmembrane region" description="Helical" evidence="2">
    <location>
        <begin position="223"/>
        <end position="241"/>
    </location>
</feature>
<evidence type="ECO:0000313" key="6">
    <source>
        <dbReference type="Proteomes" id="UP001141259"/>
    </source>
</evidence>
<dbReference type="RefSeq" id="WP_259621781.1">
    <property type="nucleotide sequence ID" value="NZ_JANYMP010000002.1"/>
</dbReference>
<feature type="signal peptide" evidence="3">
    <location>
        <begin position="1"/>
        <end position="34"/>
    </location>
</feature>
<keyword evidence="2" id="KW-0472">Membrane</keyword>
<dbReference type="AlphaFoldDB" id="A0A9X2VGL8"/>
<feature type="chain" id="PRO_5044703873" description="LPXTG-motif cell wall-anchored protein" evidence="3">
    <location>
        <begin position="35"/>
        <end position="251"/>
    </location>
</feature>
<keyword evidence="2" id="KW-0812">Transmembrane</keyword>
<keyword evidence="3" id="KW-0732">Signal</keyword>
<evidence type="ECO:0000256" key="1">
    <source>
        <dbReference type="SAM" id="MobiDB-lite"/>
    </source>
</evidence>
<keyword evidence="6" id="KW-1185">Reference proteome</keyword>
<dbReference type="EMBL" id="JANYMP010000002">
    <property type="protein sequence ID" value="MCS7476276.1"/>
    <property type="molecule type" value="Genomic_DNA"/>
</dbReference>
<reference evidence="4" key="1">
    <citation type="submission" date="2022-08" db="EMBL/GenBank/DDBJ databases">
        <authorList>
            <person name="Tistechok S."/>
            <person name="Samborskyy M."/>
            <person name="Roman I."/>
        </authorList>
    </citation>
    <scope>NUCLEOTIDE SEQUENCE</scope>
    <source>
        <strain evidence="4">DSM 103496</strain>
    </source>
</reference>
<name>A0A9X2VGL8_9PSEU</name>
<evidence type="ECO:0008006" key="7">
    <source>
        <dbReference type="Google" id="ProtNLM"/>
    </source>
</evidence>
<feature type="region of interest" description="Disordered" evidence="1">
    <location>
        <begin position="138"/>
        <end position="193"/>
    </location>
</feature>
<sequence>MRTTSETVRHLVRAAGAFALAASTVLVLAGGAPAAAKGGETYGDNNATTCPQAQRTGDTIASDQVEYSIDSKRYLTVTGIGDYDITAIVVKGGASYHTYSVSDLGELPWTRLHAPQNESGKPAEISHWFLCGTRGAPSSSAVTTTTTPSVTTTTTSGSATATSSGSTTTTTTSGSTASTSTGASTPDTTWTTTPATKVTTTTIPAAAAGAGKDDLASTGFGSMWLLILGGGLVALGIAFVASPKLRGLLRR</sequence>
<keyword evidence="2" id="KW-1133">Transmembrane helix</keyword>
<comment type="caution">
    <text evidence="4">The sequence shown here is derived from an EMBL/GenBank/DDBJ whole genome shotgun (WGS) entry which is preliminary data.</text>
</comment>